<reference evidence="1 2" key="1">
    <citation type="submission" date="2019-05" db="EMBL/GenBank/DDBJ databases">
        <title>Draft Whole-Genome sequence of the green sulfur bacterium Chlorobaculum thiosulfatiphilum DSM 249.</title>
        <authorList>
            <person name="Meyer T.E."/>
            <person name="Kyndt J.A."/>
        </authorList>
    </citation>
    <scope>NUCLEOTIDE SEQUENCE [LARGE SCALE GENOMIC DNA]</scope>
    <source>
        <strain evidence="1 2">DSM 249</strain>
    </source>
</reference>
<dbReference type="OrthoDB" id="9802228at2"/>
<keyword evidence="2" id="KW-1185">Reference proteome</keyword>
<sequence length="80" mass="9055">MSFHCKQMRFIIMLLMVLAFTFVNTIINMEAGVAYHGNPSTRKFHQPRCKYYNCAQCTVLFSGREAAINAGYVPCGICKP</sequence>
<comment type="caution">
    <text evidence="1">The sequence shown here is derived from an EMBL/GenBank/DDBJ whole genome shotgun (WGS) entry which is preliminary data.</text>
</comment>
<dbReference type="EMBL" id="VDCH01000036">
    <property type="protein sequence ID" value="TNJ36782.1"/>
    <property type="molecule type" value="Genomic_DNA"/>
</dbReference>
<accession>A0A5C4S0Y7</accession>
<evidence type="ECO:0000313" key="2">
    <source>
        <dbReference type="Proteomes" id="UP000308271"/>
    </source>
</evidence>
<dbReference type="Proteomes" id="UP000308271">
    <property type="component" value="Unassembled WGS sequence"/>
</dbReference>
<evidence type="ECO:0000313" key="1">
    <source>
        <dbReference type="EMBL" id="TNJ36782.1"/>
    </source>
</evidence>
<protein>
    <submittedName>
        <fullName evidence="1">Ada metal-binding domain-containing protein</fullName>
    </submittedName>
</protein>
<dbReference type="SUPFAM" id="SSF57884">
    <property type="entry name" value="Ada DNA repair protein, N-terminal domain (N-Ada 10)"/>
    <property type="match status" value="1"/>
</dbReference>
<dbReference type="Gene3D" id="3.40.10.10">
    <property type="entry name" value="DNA Methylphosphotriester Repair Domain"/>
    <property type="match status" value="1"/>
</dbReference>
<organism evidence="1 2">
    <name type="scientific">Chlorobaculum thiosulfatiphilum</name>
    <name type="common">Chlorobium limicola f.sp. thiosulfatophilum</name>
    <dbReference type="NCBI Taxonomy" id="115852"/>
    <lineage>
        <taxon>Bacteria</taxon>
        <taxon>Pseudomonadati</taxon>
        <taxon>Chlorobiota</taxon>
        <taxon>Chlorobiia</taxon>
        <taxon>Chlorobiales</taxon>
        <taxon>Chlorobiaceae</taxon>
        <taxon>Chlorobaculum</taxon>
    </lineage>
</organism>
<dbReference type="AlphaFoldDB" id="A0A5C4S0Y7"/>
<name>A0A5C4S0Y7_CHLTI</name>
<proteinExistence type="predicted"/>
<dbReference type="InterPro" id="IPR035451">
    <property type="entry name" value="Ada-like_dom_sf"/>
</dbReference>
<gene>
    <name evidence="1" type="ORF">FGF66_11535</name>
</gene>